<evidence type="ECO:0000313" key="1">
    <source>
        <dbReference type="EMBL" id="MBB6335402.1"/>
    </source>
</evidence>
<name>A0A923E5Y7_9ACTO</name>
<organism evidence="1 2">
    <name type="scientific">Schaalia hyovaginalis</name>
    <dbReference type="NCBI Taxonomy" id="29316"/>
    <lineage>
        <taxon>Bacteria</taxon>
        <taxon>Bacillati</taxon>
        <taxon>Actinomycetota</taxon>
        <taxon>Actinomycetes</taxon>
        <taxon>Actinomycetales</taxon>
        <taxon>Actinomycetaceae</taxon>
        <taxon>Schaalia</taxon>
    </lineage>
</organism>
<keyword evidence="2" id="KW-1185">Reference proteome</keyword>
<dbReference type="EMBL" id="JACHMK010000001">
    <property type="protein sequence ID" value="MBB6335402.1"/>
    <property type="molecule type" value="Genomic_DNA"/>
</dbReference>
<reference evidence="1" key="1">
    <citation type="submission" date="2020-08" db="EMBL/GenBank/DDBJ databases">
        <title>Sequencing the genomes of 1000 actinobacteria strains.</title>
        <authorList>
            <person name="Klenk H.-P."/>
        </authorList>
    </citation>
    <scope>NUCLEOTIDE SEQUENCE</scope>
    <source>
        <strain evidence="1">DSM 10695</strain>
    </source>
</reference>
<comment type="caution">
    <text evidence="1">The sequence shown here is derived from an EMBL/GenBank/DDBJ whole genome shotgun (WGS) entry which is preliminary data.</text>
</comment>
<dbReference type="Proteomes" id="UP000617426">
    <property type="component" value="Unassembled WGS sequence"/>
</dbReference>
<sequence>MHTVLDDTPECGYTRFPVLIEGAAGPVCGRSDR</sequence>
<proteinExistence type="predicted"/>
<accession>A0A923E5Y7</accession>
<dbReference type="AlphaFoldDB" id="A0A923E5Y7"/>
<gene>
    <name evidence="1" type="ORF">HD592_001967</name>
</gene>
<evidence type="ECO:0000313" key="2">
    <source>
        <dbReference type="Proteomes" id="UP000617426"/>
    </source>
</evidence>
<protein>
    <submittedName>
        <fullName evidence="1">Uncharacterized protein</fullName>
    </submittedName>
</protein>